<evidence type="ECO:0000256" key="5">
    <source>
        <dbReference type="ARBA" id="ARBA00022679"/>
    </source>
</evidence>
<comment type="function">
    <text evidence="16 22">Responsible for the synthesis of complex-type N-linked oligosaccharides in many glycoproteins as well as the carbohydrate moieties of glycolipids.</text>
</comment>
<feature type="compositionally biased region" description="Low complexity" evidence="23">
    <location>
        <begin position="381"/>
        <end position="400"/>
    </location>
</feature>
<comment type="catalytic activity">
    <reaction evidence="19">
        <text>a beta-D-glucosylceramide + UDP-alpha-D-galactose = a beta-D-galactosyl-(1-&gt;4)-beta-D-glucosyl-(1&lt;-&gt;1)-ceramide + UDP + H(+)</text>
        <dbReference type="Rhea" id="RHEA:62552"/>
        <dbReference type="ChEBI" id="CHEBI:15378"/>
        <dbReference type="ChEBI" id="CHEBI:58223"/>
        <dbReference type="ChEBI" id="CHEBI:66914"/>
        <dbReference type="ChEBI" id="CHEBI:79208"/>
        <dbReference type="ChEBI" id="CHEBI:83264"/>
    </reaction>
    <physiologicalReaction direction="left-to-right" evidence="19">
        <dbReference type="Rhea" id="RHEA:62553"/>
    </physiologicalReaction>
</comment>
<dbReference type="AlphaFoldDB" id="V9KXS1"/>
<dbReference type="InterPro" id="IPR027791">
    <property type="entry name" value="Galactosyl_T_C"/>
</dbReference>
<evidence type="ECO:0000256" key="8">
    <source>
        <dbReference type="ARBA" id="ARBA00022968"/>
    </source>
</evidence>
<comment type="cofactor">
    <cofactor evidence="22">
        <name>Mn(2+)</name>
        <dbReference type="ChEBI" id="CHEBI:29035"/>
    </cofactor>
</comment>
<evidence type="ECO:0000256" key="20">
    <source>
        <dbReference type="ARBA" id="ARBA00049413"/>
    </source>
</evidence>
<keyword evidence="12 22" id="KW-0472">Membrane</keyword>
<dbReference type="PRINTS" id="PR02050">
    <property type="entry name" value="B14GALTRFASE"/>
</dbReference>
<protein>
    <recommendedName>
        <fullName evidence="22">Beta-1,4-galactosyltransferase</fullName>
        <shortName evidence="22">Beta-1,4-GalTase</shortName>
        <ecNumber evidence="22">2.4.1.-</ecNumber>
    </recommendedName>
</protein>
<feature type="region of interest" description="Disordered" evidence="23">
    <location>
        <begin position="345"/>
        <end position="420"/>
    </location>
</feature>
<evidence type="ECO:0000256" key="18">
    <source>
        <dbReference type="ARBA" id="ARBA00048016"/>
    </source>
</evidence>
<dbReference type="GO" id="GO:0003945">
    <property type="term" value="F:N-acetyllactosamine synthase activity"/>
    <property type="evidence" value="ECO:0007669"/>
    <property type="project" value="UniProtKB-EC"/>
</dbReference>
<dbReference type="InterPro" id="IPR003859">
    <property type="entry name" value="Galactosyl_T"/>
</dbReference>
<dbReference type="GO" id="GO:0006682">
    <property type="term" value="P:galactosylceramide biosynthetic process"/>
    <property type="evidence" value="ECO:0007669"/>
    <property type="project" value="TreeGrafter"/>
</dbReference>
<keyword evidence="9 22" id="KW-1133">Transmembrane helix</keyword>
<keyword evidence="4 22" id="KW-0328">Glycosyltransferase</keyword>
<evidence type="ECO:0000256" key="17">
    <source>
        <dbReference type="ARBA" id="ARBA00047896"/>
    </source>
</evidence>
<keyword evidence="8 22" id="KW-0735">Signal-anchor</keyword>
<keyword evidence="6 22" id="KW-0812">Transmembrane</keyword>
<evidence type="ECO:0000256" key="12">
    <source>
        <dbReference type="ARBA" id="ARBA00023136"/>
    </source>
</evidence>
<dbReference type="Gene3D" id="3.90.550.10">
    <property type="entry name" value="Spore Coat Polysaccharide Biosynthesis Protein SpsA, Chain A"/>
    <property type="match status" value="1"/>
</dbReference>
<evidence type="ECO:0000256" key="21">
    <source>
        <dbReference type="ARBA" id="ARBA00049446"/>
    </source>
</evidence>
<dbReference type="Pfam" id="PF13733">
    <property type="entry name" value="Glyco_transf_7N"/>
    <property type="match status" value="1"/>
</dbReference>
<dbReference type="EC" id="2.4.1.-" evidence="22"/>
<keyword evidence="11" id="KW-0443">Lipid metabolism</keyword>
<evidence type="ECO:0000256" key="10">
    <source>
        <dbReference type="ARBA" id="ARBA00023034"/>
    </source>
</evidence>
<evidence type="ECO:0000256" key="3">
    <source>
        <dbReference type="ARBA" id="ARBA00005735"/>
    </source>
</evidence>
<evidence type="ECO:0000256" key="7">
    <source>
        <dbReference type="ARBA" id="ARBA00022723"/>
    </source>
</evidence>
<dbReference type="PANTHER" id="PTHR19300">
    <property type="entry name" value="BETA-1,4-GALACTOSYLTRANSFERASE"/>
    <property type="match status" value="1"/>
</dbReference>
<accession>V9KXS1</accession>
<feature type="domain" description="Galactosyltransferase C-terminal" evidence="24">
    <location>
        <begin position="213"/>
        <end position="289"/>
    </location>
</feature>
<evidence type="ECO:0000256" key="2">
    <source>
        <dbReference type="ARBA" id="ARBA00004922"/>
    </source>
</evidence>
<evidence type="ECO:0000256" key="1">
    <source>
        <dbReference type="ARBA" id="ARBA00004447"/>
    </source>
</evidence>
<evidence type="ECO:0000256" key="19">
    <source>
        <dbReference type="ARBA" id="ARBA00048852"/>
    </source>
</evidence>
<evidence type="ECO:0000256" key="6">
    <source>
        <dbReference type="ARBA" id="ARBA00022692"/>
    </source>
</evidence>
<name>V9KXS1_CALMI</name>
<evidence type="ECO:0000256" key="23">
    <source>
        <dbReference type="SAM" id="MobiDB-lite"/>
    </source>
</evidence>
<dbReference type="PANTHER" id="PTHR19300:SF33">
    <property type="entry name" value="BETA-1,4-GALACTOSYLTRANSFERASE 3"/>
    <property type="match status" value="1"/>
</dbReference>
<evidence type="ECO:0000256" key="4">
    <source>
        <dbReference type="ARBA" id="ARBA00022676"/>
    </source>
</evidence>
<dbReference type="FunFam" id="3.90.550.10:FF:000028">
    <property type="entry name" value="beta-1,4-galactosyltransferase 1"/>
    <property type="match status" value="1"/>
</dbReference>
<comment type="subcellular location">
    <subcellularLocation>
        <location evidence="22">Golgi apparatus membrane</location>
        <topology evidence="22">Single-pass type II membrane protein</topology>
    </subcellularLocation>
    <subcellularLocation>
        <location evidence="1">Golgi apparatus</location>
        <location evidence="1">Golgi stack membrane</location>
        <topology evidence="1">Single-pass type II membrane protein</topology>
    </subcellularLocation>
</comment>
<dbReference type="GO" id="GO:0032580">
    <property type="term" value="C:Golgi cisterna membrane"/>
    <property type="evidence" value="ECO:0007669"/>
    <property type="project" value="UniProtKB-SubCell"/>
</dbReference>
<evidence type="ECO:0000256" key="9">
    <source>
        <dbReference type="ARBA" id="ARBA00022989"/>
    </source>
</evidence>
<evidence type="ECO:0000259" key="25">
    <source>
        <dbReference type="Pfam" id="PF13733"/>
    </source>
</evidence>
<evidence type="ECO:0000256" key="15">
    <source>
        <dbReference type="ARBA" id="ARBA00023211"/>
    </source>
</evidence>
<organism evidence="26">
    <name type="scientific">Callorhinchus milii</name>
    <name type="common">Ghost shark</name>
    <dbReference type="NCBI Taxonomy" id="7868"/>
    <lineage>
        <taxon>Eukaryota</taxon>
        <taxon>Metazoa</taxon>
        <taxon>Chordata</taxon>
        <taxon>Craniata</taxon>
        <taxon>Vertebrata</taxon>
        <taxon>Chondrichthyes</taxon>
        <taxon>Holocephali</taxon>
        <taxon>Chimaeriformes</taxon>
        <taxon>Callorhinchidae</taxon>
        <taxon>Callorhinchus</taxon>
    </lineage>
</organism>
<dbReference type="GO" id="GO:0003831">
    <property type="term" value="F:beta-N-acetylglucosaminylglycopeptide beta-1,4-galactosyltransferase activity"/>
    <property type="evidence" value="ECO:0007669"/>
    <property type="project" value="UniProtKB-EC"/>
</dbReference>
<comment type="similarity">
    <text evidence="3 22">Belongs to the glycosyltransferase 7 family.</text>
</comment>
<comment type="catalytic activity">
    <reaction evidence="20">
        <text>N-acetyl-D-glucosamine + UDP-alpha-D-galactose = beta-D-galactosyl-(1-&gt;4)-N-acetyl-D-glucosamine + UDP + H(+)</text>
        <dbReference type="Rhea" id="RHEA:17745"/>
        <dbReference type="ChEBI" id="CHEBI:15378"/>
        <dbReference type="ChEBI" id="CHEBI:58223"/>
        <dbReference type="ChEBI" id="CHEBI:60152"/>
        <dbReference type="ChEBI" id="CHEBI:66914"/>
        <dbReference type="ChEBI" id="CHEBI:506227"/>
        <dbReference type="EC" id="2.4.1.90"/>
    </reaction>
    <physiologicalReaction direction="left-to-right" evidence="20">
        <dbReference type="Rhea" id="RHEA:17746"/>
    </physiologicalReaction>
</comment>
<evidence type="ECO:0000256" key="16">
    <source>
        <dbReference type="ARBA" id="ARBA00037536"/>
    </source>
</evidence>
<dbReference type="InterPro" id="IPR029044">
    <property type="entry name" value="Nucleotide-diphossugar_trans"/>
</dbReference>
<dbReference type="GO" id="GO:0046872">
    <property type="term" value="F:metal ion binding"/>
    <property type="evidence" value="ECO:0007669"/>
    <property type="project" value="UniProtKB-UniRule"/>
</dbReference>
<keyword evidence="13" id="KW-1015">Disulfide bond</keyword>
<keyword evidence="14 22" id="KW-0325">Glycoprotein</keyword>
<sequence>MAVCRWLVGRQTLTVLVTAQLLFVLYVSLSSLHGLPSIFSWTREPVWDYSKTSDVYSNLSQLPPPANSASSLPLCPAVSPYLVGPLTISLHLAPSLEIVRYRNPLVGDGGGYSPPDCEARSKTALIVPYRNRQTHLRHFLYHIHPFLQRQQIQYRIYIIHQAGNGTFNRAKLLNVGVKEALRDEQWDCLVLHDVDLLPENDHNLYTCDPHHPKHLSVAMNKFNYRLPYNNYFGGVCALTPDQYLRMNGFPNEYWGWGGEDDDISARVRLTGMTISRPPVSVGHYKMIKHLSDRGNEPNARRFDQLFRTGRSWRADGMNSLRFELLTREITALYVNVTVDIGDRVRPRAHPHTRPHTYVSPPAHNPSTHMHRQTYSPPPRTAPHTHTAPTHTQPTPAHNTQTPPPHHTHTHTHSLTHTHTA</sequence>
<evidence type="ECO:0000313" key="26">
    <source>
        <dbReference type="EMBL" id="AFP03463.1"/>
    </source>
</evidence>
<comment type="catalytic activity">
    <reaction evidence="17">
        <text>an N-acetyl-beta-D-glucosaminyl derivative + UDP-alpha-D-galactose = a beta-D-galactosyl-(1-&gt;4)-N-acetyl-beta-D-glucosaminyl derivative + UDP + H(+)</text>
        <dbReference type="Rhea" id="RHEA:22932"/>
        <dbReference type="ChEBI" id="CHEBI:15378"/>
        <dbReference type="ChEBI" id="CHEBI:58223"/>
        <dbReference type="ChEBI" id="CHEBI:61631"/>
        <dbReference type="ChEBI" id="CHEBI:66914"/>
        <dbReference type="ChEBI" id="CHEBI:133507"/>
        <dbReference type="EC" id="2.4.1.38"/>
    </reaction>
    <physiologicalReaction direction="left-to-right" evidence="17">
        <dbReference type="Rhea" id="RHEA:22933"/>
    </physiologicalReaction>
</comment>
<dbReference type="InterPro" id="IPR027995">
    <property type="entry name" value="Galactosyl_T_N"/>
</dbReference>
<dbReference type="Pfam" id="PF02709">
    <property type="entry name" value="Glyco_transf_7C"/>
    <property type="match status" value="1"/>
</dbReference>
<evidence type="ECO:0000256" key="14">
    <source>
        <dbReference type="ARBA" id="ARBA00023180"/>
    </source>
</evidence>
<reference evidence="26" key="1">
    <citation type="journal article" date="2014" name="Nature">
        <title>Elephant shark genome provides unique insights into gnathostome evolution.</title>
        <authorList>
            <consortium name="International Elephant Shark Genome Sequencing Consortium"/>
            <person name="Venkatesh B."/>
            <person name="Lee A.P."/>
            <person name="Ravi V."/>
            <person name="Maurya A.K."/>
            <person name="Lian M.M."/>
            <person name="Swann J.B."/>
            <person name="Ohta Y."/>
            <person name="Flajnik M.F."/>
            <person name="Sutoh Y."/>
            <person name="Kasahara M."/>
            <person name="Hoon S."/>
            <person name="Gangu V."/>
            <person name="Roy S.W."/>
            <person name="Irimia M."/>
            <person name="Korzh V."/>
            <person name="Kondrychyn I."/>
            <person name="Lim Z.W."/>
            <person name="Tay B.H."/>
            <person name="Tohari S."/>
            <person name="Kong K.W."/>
            <person name="Ho S."/>
            <person name="Lorente-Galdos B."/>
            <person name="Quilez J."/>
            <person name="Marques-Bonet T."/>
            <person name="Raney B.J."/>
            <person name="Ingham P.W."/>
            <person name="Tay A."/>
            <person name="Hillier L.W."/>
            <person name="Minx P."/>
            <person name="Boehm T."/>
            <person name="Wilson R.K."/>
            <person name="Brenner S."/>
            <person name="Warren W.C."/>
        </authorList>
    </citation>
    <scope>NUCLEOTIDE SEQUENCE</scope>
    <source>
        <tissue evidence="26">Kidney</tissue>
    </source>
</reference>
<comment type="catalytic activity">
    <reaction evidence="21">
        <text>a beta-D-GlcNAc-(1-&gt;3)-beta-D-Gal-(1-&gt;4)-beta-D-Glc-(1&lt;-&gt;1)-Cer(d18:1(4E)) + UDP-alpha-D-galactose = a neolactoside nLc4Cer(d18:1(4E)) + UDP + H(+)</text>
        <dbReference type="Rhea" id="RHEA:31499"/>
        <dbReference type="ChEBI" id="CHEBI:15378"/>
        <dbReference type="ChEBI" id="CHEBI:17006"/>
        <dbReference type="ChEBI" id="CHEBI:17103"/>
        <dbReference type="ChEBI" id="CHEBI:58223"/>
        <dbReference type="ChEBI" id="CHEBI:66914"/>
        <dbReference type="EC" id="2.4.1.275"/>
    </reaction>
    <physiologicalReaction direction="left-to-right" evidence="21">
        <dbReference type="Rhea" id="RHEA:31500"/>
    </physiologicalReaction>
</comment>
<keyword evidence="5 22" id="KW-0808">Transferase</keyword>
<proteinExistence type="evidence at transcript level"/>
<dbReference type="CDD" id="cd00899">
    <property type="entry name" value="b4GalT"/>
    <property type="match status" value="1"/>
</dbReference>
<dbReference type="UniPathway" id="UPA00378"/>
<comment type="pathway">
    <text evidence="2 22">Protein modification; protein glycosylation.</text>
</comment>
<keyword evidence="15 22" id="KW-0464">Manganese</keyword>
<evidence type="ECO:0000256" key="11">
    <source>
        <dbReference type="ARBA" id="ARBA00023098"/>
    </source>
</evidence>
<feature type="compositionally biased region" description="Basic residues" evidence="23">
    <location>
        <begin position="405"/>
        <end position="420"/>
    </location>
</feature>
<feature type="transmembrane region" description="Helical" evidence="22">
    <location>
        <begin position="12"/>
        <end position="29"/>
    </location>
</feature>
<feature type="domain" description="Galactosyltransferase N-terminal" evidence="25">
    <location>
        <begin position="75"/>
        <end position="208"/>
    </location>
</feature>
<dbReference type="GO" id="GO:0005975">
    <property type="term" value="P:carbohydrate metabolic process"/>
    <property type="evidence" value="ECO:0007669"/>
    <property type="project" value="InterPro"/>
</dbReference>
<dbReference type="SUPFAM" id="SSF53448">
    <property type="entry name" value="Nucleotide-diphospho-sugar transferases"/>
    <property type="match status" value="1"/>
</dbReference>
<comment type="catalytic activity">
    <reaction evidence="18">
        <text>a neolactoside IV(3)-beta-GlcNAc-nLc4Cer + UDP-alpha-D-galactose = a neolactoside nLc6Cer + UDP + H(+)</text>
        <dbReference type="Rhea" id="RHEA:62548"/>
        <dbReference type="ChEBI" id="CHEBI:15378"/>
        <dbReference type="ChEBI" id="CHEBI:58223"/>
        <dbReference type="ChEBI" id="CHEBI:66914"/>
        <dbReference type="ChEBI" id="CHEBI:90357"/>
        <dbReference type="ChEBI" id="CHEBI:144378"/>
    </reaction>
    <physiologicalReaction direction="left-to-right" evidence="18">
        <dbReference type="Rhea" id="RHEA:62549"/>
    </physiologicalReaction>
</comment>
<evidence type="ECO:0000256" key="13">
    <source>
        <dbReference type="ARBA" id="ARBA00023157"/>
    </source>
</evidence>
<keyword evidence="7 22" id="KW-0479">Metal-binding</keyword>
<keyword evidence="10 22" id="KW-0333">Golgi apparatus</keyword>
<dbReference type="GO" id="GO:0000139">
    <property type="term" value="C:Golgi membrane"/>
    <property type="evidence" value="ECO:0007669"/>
    <property type="project" value="UniProtKB-SubCell"/>
</dbReference>
<evidence type="ECO:0000256" key="22">
    <source>
        <dbReference type="RuleBase" id="RU368121"/>
    </source>
</evidence>
<evidence type="ECO:0000259" key="24">
    <source>
        <dbReference type="Pfam" id="PF02709"/>
    </source>
</evidence>
<dbReference type="EMBL" id="JW870945">
    <property type="protein sequence ID" value="AFP03463.1"/>
    <property type="molecule type" value="mRNA"/>
</dbReference>